<dbReference type="EMBL" id="JARYMX010000001">
    <property type="protein sequence ID" value="KAJ9566777.1"/>
    <property type="molecule type" value="Genomic_DNA"/>
</dbReference>
<feature type="domain" description="Integrase catalytic" evidence="2">
    <location>
        <begin position="1"/>
        <end position="62"/>
    </location>
</feature>
<evidence type="ECO:0000259" key="2">
    <source>
        <dbReference type="PROSITE" id="PS50994"/>
    </source>
</evidence>
<dbReference type="InterPro" id="IPR039537">
    <property type="entry name" value="Retrotran_Ty1/copia-like"/>
</dbReference>
<dbReference type="PROSITE" id="PS50994">
    <property type="entry name" value="INTEGRASE"/>
    <property type="match status" value="1"/>
</dbReference>
<keyword evidence="4" id="KW-1185">Reference proteome</keyword>
<organism evidence="3 4">
    <name type="scientific">Centaurea solstitialis</name>
    <name type="common">yellow star-thistle</name>
    <dbReference type="NCBI Taxonomy" id="347529"/>
    <lineage>
        <taxon>Eukaryota</taxon>
        <taxon>Viridiplantae</taxon>
        <taxon>Streptophyta</taxon>
        <taxon>Embryophyta</taxon>
        <taxon>Tracheophyta</taxon>
        <taxon>Spermatophyta</taxon>
        <taxon>Magnoliopsida</taxon>
        <taxon>eudicotyledons</taxon>
        <taxon>Gunneridae</taxon>
        <taxon>Pentapetalae</taxon>
        <taxon>asterids</taxon>
        <taxon>campanulids</taxon>
        <taxon>Asterales</taxon>
        <taxon>Asteraceae</taxon>
        <taxon>Carduoideae</taxon>
        <taxon>Cardueae</taxon>
        <taxon>Centaureinae</taxon>
        <taxon>Centaurea</taxon>
    </lineage>
</organism>
<comment type="caution">
    <text evidence="3">The sequence shown here is derived from an EMBL/GenBank/DDBJ whole genome shotgun (WGS) entry which is preliminary data.</text>
</comment>
<dbReference type="SUPFAM" id="SSF53098">
    <property type="entry name" value="Ribonuclease H-like"/>
    <property type="match status" value="1"/>
</dbReference>
<dbReference type="Proteomes" id="UP001172457">
    <property type="component" value="Chromosome 1"/>
</dbReference>
<sequence>MIQEQVENQLGKKFKMLRSDRGGEYLSHEFYDYLKDCEIVSQLSPPRKPQLNGVAERRNLTLLNKSCYTSNVILGYAFETAARILNLVPTKKVAKTPSEMWTRTRPSLAHIKGCEVFVWRKTNDQLEPSAEKCFFVGYSYKSFRYIIYKPSENKVFVSRRGVFLERSSSLKRIVGTTDDEPIVDTSPQHEVESPVEETDITPPPLCRTSRVIKV</sequence>
<proteinExistence type="predicted"/>
<name>A0AA38WML8_9ASTR</name>
<feature type="region of interest" description="Disordered" evidence="1">
    <location>
        <begin position="178"/>
        <end position="200"/>
    </location>
</feature>
<reference evidence="3" key="1">
    <citation type="submission" date="2023-03" db="EMBL/GenBank/DDBJ databases">
        <title>Chromosome-scale reference genome and RAD-based genetic map of yellow starthistle (Centaurea solstitialis) reveal putative structural variation and QTLs associated with invader traits.</title>
        <authorList>
            <person name="Reatini B."/>
            <person name="Cang F.A."/>
            <person name="Jiang Q."/>
            <person name="Mckibben M.T.W."/>
            <person name="Barker M.S."/>
            <person name="Rieseberg L.H."/>
            <person name="Dlugosch K.M."/>
        </authorList>
    </citation>
    <scope>NUCLEOTIDE SEQUENCE</scope>
    <source>
        <strain evidence="3">CAN-66</strain>
        <tissue evidence="3">Leaf</tissue>
    </source>
</reference>
<dbReference type="InterPro" id="IPR012337">
    <property type="entry name" value="RNaseH-like_sf"/>
</dbReference>
<gene>
    <name evidence="3" type="ORF">OSB04_002743</name>
</gene>
<dbReference type="InterPro" id="IPR001584">
    <property type="entry name" value="Integrase_cat-core"/>
</dbReference>
<dbReference type="PANTHER" id="PTHR42648:SF27">
    <property type="entry name" value="RNA-DIRECTED DNA POLYMERASE"/>
    <property type="match status" value="1"/>
</dbReference>
<dbReference type="PANTHER" id="PTHR42648">
    <property type="entry name" value="TRANSPOSASE, PUTATIVE-RELATED"/>
    <property type="match status" value="1"/>
</dbReference>
<dbReference type="InterPro" id="IPR057670">
    <property type="entry name" value="SH3_retrovirus"/>
</dbReference>
<dbReference type="Gene3D" id="3.30.420.10">
    <property type="entry name" value="Ribonuclease H-like superfamily/Ribonuclease H"/>
    <property type="match status" value="1"/>
</dbReference>
<evidence type="ECO:0000313" key="4">
    <source>
        <dbReference type="Proteomes" id="UP001172457"/>
    </source>
</evidence>
<dbReference type="Pfam" id="PF25597">
    <property type="entry name" value="SH3_retrovirus"/>
    <property type="match status" value="1"/>
</dbReference>
<dbReference type="InterPro" id="IPR036397">
    <property type="entry name" value="RNaseH_sf"/>
</dbReference>
<protein>
    <recommendedName>
        <fullName evidence="2">Integrase catalytic domain-containing protein</fullName>
    </recommendedName>
</protein>
<dbReference type="AlphaFoldDB" id="A0AA38WML8"/>
<dbReference type="GO" id="GO:0003676">
    <property type="term" value="F:nucleic acid binding"/>
    <property type="evidence" value="ECO:0007669"/>
    <property type="project" value="InterPro"/>
</dbReference>
<evidence type="ECO:0000256" key="1">
    <source>
        <dbReference type="SAM" id="MobiDB-lite"/>
    </source>
</evidence>
<evidence type="ECO:0000313" key="3">
    <source>
        <dbReference type="EMBL" id="KAJ9566777.1"/>
    </source>
</evidence>
<dbReference type="GO" id="GO:0015074">
    <property type="term" value="P:DNA integration"/>
    <property type="evidence" value="ECO:0007669"/>
    <property type="project" value="InterPro"/>
</dbReference>
<accession>A0AA38WML8</accession>